<keyword evidence="2 5" id="KW-0808">Transferase</keyword>
<evidence type="ECO:0000313" key="8">
    <source>
        <dbReference type="Proteomes" id="UP000230775"/>
    </source>
</evidence>
<organism evidence="7 8">
    <name type="scientific">Candidatus Shapirobacteria bacterium CG09_land_8_20_14_0_10_39_12</name>
    <dbReference type="NCBI Taxonomy" id="1974885"/>
    <lineage>
        <taxon>Bacteria</taxon>
        <taxon>Candidatus Shapironibacteriota</taxon>
    </lineage>
</organism>
<keyword evidence="1 5" id="KW-0489">Methyltransferase</keyword>
<accession>A0A2H0WPE5</accession>
<gene>
    <name evidence="7" type="ORF">COT64_02225</name>
</gene>
<dbReference type="SMART" id="SM00650">
    <property type="entry name" value="rADc"/>
    <property type="match status" value="1"/>
</dbReference>
<comment type="caution">
    <text evidence="5">Lacks conserved residue(s) required for the propagation of feature annotation.</text>
</comment>
<dbReference type="EMBL" id="PEZI01000045">
    <property type="protein sequence ID" value="PIS14516.1"/>
    <property type="molecule type" value="Genomic_DNA"/>
</dbReference>
<dbReference type="InterPro" id="IPR023165">
    <property type="entry name" value="rRNA_Ade_diMease-like_C"/>
</dbReference>
<evidence type="ECO:0000313" key="7">
    <source>
        <dbReference type="EMBL" id="PIS14516.1"/>
    </source>
</evidence>
<dbReference type="InterPro" id="IPR020598">
    <property type="entry name" value="rRNA_Ade_methylase_Trfase_N"/>
</dbReference>
<dbReference type="AlphaFoldDB" id="A0A2H0WPE5"/>
<evidence type="ECO:0000259" key="6">
    <source>
        <dbReference type="SMART" id="SM00650"/>
    </source>
</evidence>
<dbReference type="PROSITE" id="PS01131">
    <property type="entry name" value="RRNA_A_DIMETH"/>
    <property type="match status" value="1"/>
</dbReference>
<dbReference type="Proteomes" id="UP000230775">
    <property type="component" value="Unassembled WGS sequence"/>
</dbReference>
<evidence type="ECO:0000256" key="3">
    <source>
        <dbReference type="ARBA" id="ARBA00022691"/>
    </source>
</evidence>
<dbReference type="PROSITE" id="PS51689">
    <property type="entry name" value="SAM_RNA_A_N6_MT"/>
    <property type="match status" value="1"/>
</dbReference>
<dbReference type="InterPro" id="IPR029063">
    <property type="entry name" value="SAM-dependent_MTases_sf"/>
</dbReference>
<keyword evidence="3 5" id="KW-0949">S-adenosyl-L-methionine</keyword>
<evidence type="ECO:0000256" key="5">
    <source>
        <dbReference type="PROSITE-ProRule" id="PRU01026"/>
    </source>
</evidence>
<evidence type="ECO:0000256" key="2">
    <source>
        <dbReference type="ARBA" id="ARBA00022679"/>
    </source>
</evidence>
<comment type="caution">
    <text evidence="7">The sequence shown here is derived from an EMBL/GenBank/DDBJ whole genome shotgun (WGS) entry which is preliminary data.</text>
</comment>
<dbReference type="InterPro" id="IPR020596">
    <property type="entry name" value="rRNA_Ade_Mease_Trfase_CS"/>
</dbReference>
<comment type="similarity">
    <text evidence="5">Belongs to the class I-like SAM-binding methyltransferase superfamily. rRNA adenine N(6)-methyltransferase family.</text>
</comment>
<name>A0A2H0WPE5_9BACT</name>
<dbReference type="PANTHER" id="PTHR11727:SF7">
    <property type="entry name" value="DIMETHYLADENOSINE TRANSFERASE-RELATED"/>
    <property type="match status" value="1"/>
</dbReference>
<feature type="binding site" evidence="5">
    <location>
        <position position="31"/>
    </location>
    <ligand>
        <name>S-adenosyl-L-methionine</name>
        <dbReference type="ChEBI" id="CHEBI:59789"/>
    </ligand>
</feature>
<dbReference type="InterPro" id="IPR001737">
    <property type="entry name" value="KsgA/Erm"/>
</dbReference>
<dbReference type="Gene3D" id="1.10.8.100">
    <property type="entry name" value="Ribosomal RNA adenine dimethylase-like, domain 2"/>
    <property type="match status" value="1"/>
</dbReference>
<feature type="binding site" evidence="5">
    <location>
        <position position="10"/>
    </location>
    <ligand>
        <name>S-adenosyl-L-methionine</name>
        <dbReference type="ChEBI" id="CHEBI:59789"/>
    </ligand>
</feature>
<evidence type="ECO:0000256" key="1">
    <source>
        <dbReference type="ARBA" id="ARBA00022603"/>
    </source>
</evidence>
<keyword evidence="4 5" id="KW-0694">RNA-binding</keyword>
<dbReference type="PANTHER" id="PTHR11727">
    <property type="entry name" value="DIMETHYLADENOSINE TRANSFERASE"/>
    <property type="match status" value="1"/>
</dbReference>
<sequence length="246" mass="28541">MDGDIVIEIGAGPGIITGELLKKSHKVIAFEIDKNLFNKLLEKFSDHKSLDLRLGSFLTYSLPSYPYKVFSNIPFNITSDVVKKLALSENPPEDTYLIIQKEAAGKFMGMTVDNKNSLVAILLKPWFDFEVFYQFKQNDFFPKPGVNAIMLRMKKKGKPLININQKSLFEDFVAYSFNQVKPKIKPGKIDFNEWLKLFDIFVKEPEESRQKIVGFYSKLKKQQEQLEKIHRTRVDKNWKRTGFTLC</sequence>
<evidence type="ECO:0000256" key="4">
    <source>
        <dbReference type="ARBA" id="ARBA00022884"/>
    </source>
</evidence>
<feature type="binding site" evidence="5">
    <location>
        <position position="1"/>
    </location>
    <ligand>
        <name>S-adenosyl-L-methionine</name>
        <dbReference type="ChEBI" id="CHEBI:59789"/>
    </ligand>
</feature>
<dbReference type="Gene3D" id="3.40.50.150">
    <property type="entry name" value="Vaccinia Virus protein VP39"/>
    <property type="match status" value="1"/>
</dbReference>
<reference evidence="8" key="1">
    <citation type="submission" date="2017-09" db="EMBL/GenBank/DDBJ databases">
        <title>Depth-based differentiation of microbial function through sediment-hosted aquifers and enrichment of novel symbionts in the deep terrestrial subsurface.</title>
        <authorList>
            <person name="Probst A.J."/>
            <person name="Ladd B."/>
            <person name="Jarett J.K."/>
            <person name="Geller-Mcgrath D.E."/>
            <person name="Sieber C.M.K."/>
            <person name="Emerson J.B."/>
            <person name="Anantharaman K."/>
            <person name="Thomas B.C."/>
            <person name="Malmstrom R."/>
            <person name="Stieglmeier M."/>
            <person name="Klingl A."/>
            <person name="Woyke T."/>
            <person name="Ryan C.M."/>
            <person name="Banfield J.F."/>
        </authorList>
    </citation>
    <scope>NUCLEOTIDE SEQUENCE [LARGE SCALE GENOMIC DNA]</scope>
</reference>
<feature type="domain" description="Ribosomal RNA adenine methylase transferase N-terminal" evidence="6">
    <location>
        <begin position="1"/>
        <end position="157"/>
    </location>
</feature>
<proteinExistence type="inferred from homology"/>
<dbReference type="GO" id="GO:0000179">
    <property type="term" value="F:rRNA (adenine-N6,N6-)-dimethyltransferase activity"/>
    <property type="evidence" value="ECO:0007669"/>
    <property type="project" value="UniProtKB-UniRule"/>
</dbReference>
<dbReference type="SUPFAM" id="SSF53335">
    <property type="entry name" value="S-adenosyl-L-methionine-dependent methyltransferases"/>
    <property type="match status" value="1"/>
</dbReference>
<dbReference type="GO" id="GO:0003723">
    <property type="term" value="F:RNA binding"/>
    <property type="evidence" value="ECO:0007669"/>
    <property type="project" value="UniProtKB-UniRule"/>
</dbReference>
<protein>
    <recommendedName>
        <fullName evidence="6">Ribosomal RNA adenine methylase transferase N-terminal domain-containing protein</fullName>
    </recommendedName>
</protein>
<feature type="binding site" evidence="5">
    <location>
        <position position="72"/>
    </location>
    <ligand>
        <name>S-adenosyl-L-methionine</name>
        <dbReference type="ChEBI" id="CHEBI:59789"/>
    </ligand>
</feature>
<dbReference type="Pfam" id="PF00398">
    <property type="entry name" value="RrnaAD"/>
    <property type="match status" value="1"/>
</dbReference>
<dbReference type="GO" id="GO:0005829">
    <property type="term" value="C:cytosol"/>
    <property type="evidence" value="ECO:0007669"/>
    <property type="project" value="TreeGrafter"/>
</dbReference>